<dbReference type="OrthoDB" id="127149at2759"/>
<organism evidence="2 3">
    <name type="scientific">Phytophthora palmivora</name>
    <dbReference type="NCBI Taxonomy" id="4796"/>
    <lineage>
        <taxon>Eukaryota</taxon>
        <taxon>Sar</taxon>
        <taxon>Stramenopiles</taxon>
        <taxon>Oomycota</taxon>
        <taxon>Peronosporomycetes</taxon>
        <taxon>Peronosporales</taxon>
        <taxon>Peronosporaceae</taxon>
        <taxon>Phytophthora</taxon>
    </lineage>
</organism>
<proteinExistence type="predicted"/>
<protein>
    <recommendedName>
        <fullName evidence="4">RxLR effector protein</fullName>
    </recommendedName>
</protein>
<feature type="signal peptide" evidence="1">
    <location>
        <begin position="1"/>
        <end position="18"/>
    </location>
</feature>
<evidence type="ECO:0000256" key="1">
    <source>
        <dbReference type="SAM" id="SignalP"/>
    </source>
</evidence>
<dbReference type="EMBL" id="NCKW01009481">
    <property type="protein sequence ID" value="POM67064.1"/>
    <property type="molecule type" value="Genomic_DNA"/>
</dbReference>
<evidence type="ECO:0000313" key="2">
    <source>
        <dbReference type="EMBL" id="POM67064.1"/>
    </source>
</evidence>
<dbReference type="Proteomes" id="UP000237271">
    <property type="component" value="Unassembled WGS sequence"/>
</dbReference>
<keyword evidence="3" id="KW-1185">Reference proteome</keyword>
<sequence>MRSSYFLLLAAIVITVTCTNITAAEAPARGKNVNSDTNRILTNAEDEERSAELSKLKSVFSKMWVKSTKVFRDKWAASNEKHKNKVMDKLLKDNNNFIRH</sequence>
<evidence type="ECO:0000313" key="3">
    <source>
        <dbReference type="Proteomes" id="UP000237271"/>
    </source>
</evidence>
<accession>A0A2P4XNF6</accession>
<feature type="chain" id="PRO_5015188831" description="RxLR effector protein" evidence="1">
    <location>
        <begin position="19"/>
        <end position="100"/>
    </location>
</feature>
<keyword evidence="1" id="KW-0732">Signal</keyword>
<gene>
    <name evidence="2" type="ORF">PHPALM_16994</name>
</gene>
<evidence type="ECO:0008006" key="4">
    <source>
        <dbReference type="Google" id="ProtNLM"/>
    </source>
</evidence>
<name>A0A2P4XNF6_9STRA</name>
<dbReference type="AlphaFoldDB" id="A0A2P4XNF6"/>
<comment type="caution">
    <text evidence="2">The sequence shown here is derived from an EMBL/GenBank/DDBJ whole genome shotgun (WGS) entry which is preliminary data.</text>
</comment>
<reference evidence="2 3" key="1">
    <citation type="journal article" date="2017" name="Genome Biol. Evol.">
        <title>Phytophthora megakarya and P. palmivora, closely related causal agents of cacao black pod rot, underwent increases in genome sizes and gene numbers by different mechanisms.</title>
        <authorList>
            <person name="Ali S.S."/>
            <person name="Shao J."/>
            <person name="Lary D.J."/>
            <person name="Kronmiller B."/>
            <person name="Shen D."/>
            <person name="Strem M.D."/>
            <person name="Amoako-Attah I."/>
            <person name="Akrofi A.Y."/>
            <person name="Begoude B.A."/>
            <person name="Ten Hoopen G.M."/>
            <person name="Coulibaly K."/>
            <person name="Kebe B.I."/>
            <person name="Melnick R.L."/>
            <person name="Guiltinan M.J."/>
            <person name="Tyler B.M."/>
            <person name="Meinhardt L.W."/>
            <person name="Bailey B.A."/>
        </authorList>
    </citation>
    <scope>NUCLEOTIDE SEQUENCE [LARGE SCALE GENOMIC DNA]</scope>
    <source>
        <strain evidence="3">sbr112.9</strain>
    </source>
</reference>